<evidence type="ECO:0000256" key="6">
    <source>
        <dbReference type="ARBA" id="ARBA00022840"/>
    </source>
</evidence>
<name>A0A6J6XGN9_9ZZZZ</name>
<sequence length="288" mass="30303">MNLAVHVPASSANLGPGFDVFGMALSLYATVALCPIGETEPVSDGHPAMHAFVHAGGQGALWVDSPIPSGRGLGFSGAVRVGGACLGLAQKAGVNEKDLPLFITQHRDDIIRIAAELEGHFDNVAASVMGGIVTASPQSKIAVPVATEVLDDIRVVAWVPFFQTSTASSRSTLPANIDRADAVFNIARSTQMVIALVTGDLELLRTSMTDRLHQDQRLDETPKCREVMNRMLELGAISSWLSGSGPTVAAFVDQSGAEKIAELLSQELSDGHAKVFSIDRLGLHSVAV</sequence>
<keyword evidence="1" id="KW-0028">Amino-acid biosynthesis</keyword>
<dbReference type="InterPro" id="IPR013750">
    <property type="entry name" value="GHMP_kinase_C_dom"/>
</dbReference>
<dbReference type="Gene3D" id="3.30.70.890">
    <property type="entry name" value="GHMP kinase, C-terminal domain"/>
    <property type="match status" value="1"/>
</dbReference>
<feature type="domain" description="GHMP kinase C-terminal" evidence="8">
    <location>
        <begin position="193"/>
        <end position="266"/>
    </location>
</feature>
<dbReference type="InterPro" id="IPR006204">
    <property type="entry name" value="GHMP_kinase_N_dom"/>
</dbReference>
<dbReference type="HAMAP" id="MF_00384">
    <property type="entry name" value="Homoser_kinase"/>
    <property type="match status" value="1"/>
</dbReference>
<evidence type="ECO:0000256" key="5">
    <source>
        <dbReference type="ARBA" id="ARBA00022777"/>
    </source>
</evidence>
<protein>
    <submittedName>
        <fullName evidence="9">Unannotated protein</fullName>
    </submittedName>
</protein>
<proteinExistence type="inferred from homology"/>
<evidence type="ECO:0000259" key="7">
    <source>
        <dbReference type="Pfam" id="PF00288"/>
    </source>
</evidence>
<organism evidence="9">
    <name type="scientific">freshwater metagenome</name>
    <dbReference type="NCBI Taxonomy" id="449393"/>
    <lineage>
        <taxon>unclassified sequences</taxon>
        <taxon>metagenomes</taxon>
        <taxon>ecological metagenomes</taxon>
    </lineage>
</organism>
<dbReference type="InterPro" id="IPR036554">
    <property type="entry name" value="GHMP_kinase_C_sf"/>
</dbReference>
<dbReference type="EMBL" id="CAFAAL010000020">
    <property type="protein sequence ID" value="CAB4796560.1"/>
    <property type="molecule type" value="Genomic_DNA"/>
</dbReference>
<evidence type="ECO:0000256" key="4">
    <source>
        <dbReference type="ARBA" id="ARBA00022741"/>
    </source>
</evidence>
<dbReference type="AlphaFoldDB" id="A0A6J6XGN9"/>
<dbReference type="PRINTS" id="PR00958">
    <property type="entry name" value="HOMSERKINASE"/>
</dbReference>
<dbReference type="Pfam" id="PF08544">
    <property type="entry name" value="GHMP_kinases_C"/>
    <property type="match status" value="1"/>
</dbReference>
<evidence type="ECO:0000259" key="8">
    <source>
        <dbReference type="Pfam" id="PF08544"/>
    </source>
</evidence>
<evidence type="ECO:0000256" key="1">
    <source>
        <dbReference type="ARBA" id="ARBA00022605"/>
    </source>
</evidence>
<dbReference type="GO" id="GO:0005524">
    <property type="term" value="F:ATP binding"/>
    <property type="evidence" value="ECO:0007669"/>
    <property type="project" value="UniProtKB-KW"/>
</dbReference>
<dbReference type="InterPro" id="IPR014721">
    <property type="entry name" value="Ribsml_uS5_D2-typ_fold_subgr"/>
</dbReference>
<reference evidence="9" key="1">
    <citation type="submission" date="2020-05" db="EMBL/GenBank/DDBJ databases">
        <authorList>
            <person name="Chiriac C."/>
            <person name="Salcher M."/>
            <person name="Ghai R."/>
            <person name="Kavagutti S V."/>
        </authorList>
    </citation>
    <scope>NUCLEOTIDE SEQUENCE</scope>
</reference>
<dbReference type="PIRSF" id="PIRSF000676">
    <property type="entry name" value="Homoser_kin"/>
    <property type="match status" value="1"/>
</dbReference>
<keyword evidence="6" id="KW-0067">ATP-binding</keyword>
<dbReference type="SUPFAM" id="SSF54211">
    <property type="entry name" value="Ribosomal protein S5 domain 2-like"/>
    <property type="match status" value="1"/>
</dbReference>
<evidence type="ECO:0000313" key="9">
    <source>
        <dbReference type="EMBL" id="CAB4796560.1"/>
    </source>
</evidence>
<dbReference type="GO" id="GO:0009088">
    <property type="term" value="P:threonine biosynthetic process"/>
    <property type="evidence" value="ECO:0007669"/>
    <property type="project" value="UniProtKB-KW"/>
</dbReference>
<keyword evidence="4" id="KW-0547">Nucleotide-binding</keyword>
<accession>A0A6J6XGN9</accession>
<evidence type="ECO:0000256" key="3">
    <source>
        <dbReference type="ARBA" id="ARBA00022697"/>
    </source>
</evidence>
<feature type="domain" description="GHMP kinase N-terminal" evidence="7">
    <location>
        <begin position="58"/>
        <end position="131"/>
    </location>
</feature>
<dbReference type="InterPro" id="IPR020568">
    <property type="entry name" value="Ribosomal_Su5_D2-typ_SF"/>
</dbReference>
<dbReference type="PANTHER" id="PTHR20861:SF1">
    <property type="entry name" value="HOMOSERINE KINASE"/>
    <property type="match status" value="1"/>
</dbReference>
<keyword evidence="3" id="KW-0791">Threonine biosynthesis</keyword>
<dbReference type="Pfam" id="PF00288">
    <property type="entry name" value="GHMP_kinases_N"/>
    <property type="match status" value="1"/>
</dbReference>
<dbReference type="GO" id="GO:0004413">
    <property type="term" value="F:homoserine kinase activity"/>
    <property type="evidence" value="ECO:0007669"/>
    <property type="project" value="InterPro"/>
</dbReference>
<gene>
    <name evidence="9" type="ORF">UFOPK3004_00396</name>
</gene>
<dbReference type="SUPFAM" id="SSF55060">
    <property type="entry name" value="GHMP Kinase, C-terminal domain"/>
    <property type="match status" value="1"/>
</dbReference>
<keyword evidence="5" id="KW-0418">Kinase</keyword>
<evidence type="ECO:0000256" key="2">
    <source>
        <dbReference type="ARBA" id="ARBA00022679"/>
    </source>
</evidence>
<dbReference type="InterPro" id="IPR000870">
    <property type="entry name" value="Homoserine_kinase"/>
</dbReference>
<dbReference type="PANTHER" id="PTHR20861">
    <property type="entry name" value="HOMOSERINE/4-DIPHOSPHOCYTIDYL-2-C-METHYL-D-ERYTHRITOL KINASE"/>
    <property type="match status" value="1"/>
</dbReference>
<keyword evidence="2" id="KW-0808">Transferase</keyword>
<dbReference type="Gene3D" id="3.30.230.10">
    <property type="match status" value="1"/>
</dbReference>